<accession>A0A212JIU1</accession>
<sequence>MTLSPNDVRPEIYDFTPYSPGLSIDEIRERYGLPQVVKLASNENPLGASPMAVKAIQKAAGFAFRYPQSGEPRLTAAIARHHKVPVEQIVPSNGSDETIDLLIRIKAVPGKHNIVTCEPCFSIYPLQTRLAGVELRQVPLKEDFSFDFDGLLAAVDEKTAIVFLTTPDNPSGYCAPRRAVLDFAAKLPPYTLLVVDEAYMDFVDDEPATSILFMENRPANIAIVRTFSKSFGLAGIRVGYGILPAEIAGYMRRVRMPFSVNILAEEAAIAAIDDTAFRAEVLKVVREGRAWLRNELEKLGCRVHPSQSNFLMFSLPPNRGYSARNVFEALLTRGVIIRPLKSYNLPEYLRVNVGNPGENKLFITALAGLLV</sequence>
<dbReference type="InterPro" id="IPR005861">
    <property type="entry name" value="HisP_aminotrans"/>
</dbReference>
<keyword evidence="6" id="KW-0368">Histidine biosynthesis</keyword>
<dbReference type="PANTHER" id="PTHR43643:SF3">
    <property type="entry name" value="HISTIDINOL-PHOSPHATE AMINOTRANSFERASE"/>
    <property type="match status" value="1"/>
</dbReference>
<dbReference type="InterPro" id="IPR050106">
    <property type="entry name" value="HistidinolP_aminotransfase"/>
</dbReference>
<evidence type="ECO:0000256" key="4">
    <source>
        <dbReference type="ARBA" id="ARBA00022679"/>
    </source>
</evidence>
<dbReference type="Pfam" id="PF00155">
    <property type="entry name" value="Aminotran_1_2"/>
    <property type="match status" value="1"/>
</dbReference>
<dbReference type="InterPro" id="IPR015421">
    <property type="entry name" value="PyrdxlP-dep_Trfase_major"/>
</dbReference>
<keyword evidence="6" id="KW-0028">Amino-acid biosynthesis</keyword>
<dbReference type="GO" id="GO:0004400">
    <property type="term" value="F:histidinol-phosphate transaminase activity"/>
    <property type="evidence" value="ECO:0007669"/>
    <property type="project" value="UniProtKB-UniRule"/>
</dbReference>
<dbReference type="CDD" id="cd00609">
    <property type="entry name" value="AAT_like"/>
    <property type="match status" value="1"/>
</dbReference>
<dbReference type="EC" id="2.6.1.9" evidence="6"/>
<dbReference type="InterPro" id="IPR015424">
    <property type="entry name" value="PyrdxlP-dep_Trfase"/>
</dbReference>
<dbReference type="PROSITE" id="PS00599">
    <property type="entry name" value="AA_TRANSFER_CLASS_2"/>
    <property type="match status" value="1"/>
</dbReference>
<dbReference type="GO" id="GO:0030170">
    <property type="term" value="F:pyridoxal phosphate binding"/>
    <property type="evidence" value="ECO:0007669"/>
    <property type="project" value="InterPro"/>
</dbReference>
<comment type="pathway">
    <text evidence="6">Amino-acid biosynthesis; L-histidine biosynthesis; L-histidine from 5-phospho-alpha-D-ribose 1-diphosphate: step 7/9.</text>
</comment>
<keyword evidence="4 6" id="KW-0808">Transferase</keyword>
<dbReference type="AlphaFoldDB" id="A0A212JIU1"/>
<dbReference type="EMBL" id="FLUQ01000001">
    <property type="protein sequence ID" value="SBV99356.1"/>
    <property type="molecule type" value="Genomic_DNA"/>
</dbReference>
<comment type="similarity">
    <text evidence="6">Belongs to the class-II pyridoxal-phosphate-dependent aminotransferase family. Histidinol-phosphate aminotransferase subfamily.</text>
</comment>
<dbReference type="Gene3D" id="3.40.640.10">
    <property type="entry name" value="Type I PLP-dependent aspartate aminotransferase-like (Major domain)"/>
    <property type="match status" value="1"/>
</dbReference>
<dbReference type="InterPro" id="IPR004839">
    <property type="entry name" value="Aminotransferase_I/II_large"/>
</dbReference>
<dbReference type="Gene3D" id="3.90.1150.10">
    <property type="entry name" value="Aspartate Aminotransferase, domain 1"/>
    <property type="match status" value="1"/>
</dbReference>
<evidence type="ECO:0000256" key="1">
    <source>
        <dbReference type="ARBA" id="ARBA00001933"/>
    </source>
</evidence>
<name>A0A212JIU1_9DELT</name>
<keyword evidence="3 6" id="KW-0032">Aminotransferase</keyword>
<organism evidence="8">
    <name type="scientific">uncultured delta proteobacterium</name>
    <dbReference type="NCBI Taxonomy" id="34034"/>
    <lineage>
        <taxon>Bacteria</taxon>
        <taxon>Deltaproteobacteria</taxon>
        <taxon>environmental samples</taxon>
    </lineage>
</organism>
<feature type="domain" description="Aminotransferase class I/classII large" evidence="7">
    <location>
        <begin position="35"/>
        <end position="365"/>
    </location>
</feature>
<dbReference type="UniPathway" id="UPA00031">
    <property type="reaction ID" value="UER00012"/>
</dbReference>
<proteinExistence type="inferred from homology"/>
<evidence type="ECO:0000256" key="2">
    <source>
        <dbReference type="ARBA" id="ARBA00011738"/>
    </source>
</evidence>
<keyword evidence="5 6" id="KW-0663">Pyridoxal phosphate</keyword>
<dbReference type="SUPFAM" id="SSF53383">
    <property type="entry name" value="PLP-dependent transferases"/>
    <property type="match status" value="1"/>
</dbReference>
<dbReference type="InterPro" id="IPR001917">
    <property type="entry name" value="Aminotrans_II_pyridoxalP_BS"/>
</dbReference>
<feature type="modified residue" description="N6-(pyridoxal phosphate)lysine" evidence="6">
    <location>
        <position position="229"/>
    </location>
</feature>
<dbReference type="HAMAP" id="MF_01023">
    <property type="entry name" value="HisC_aminotrans_2"/>
    <property type="match status" value="1"/>
</dbReference>
<comment type="cofactor">
    <cofactor evidence="1 6">
        <name>pyridoxal 5'-phosphate</name>
        <dbReference type="ChEBI" id="CHEBI:597326"/>
    </cofactor>
</comment>
<dbReference type="GO" id="GO:0000105">
    <property type="term" value="P:L-histidine biosynthetic process"/>
    <property type="evidence" value="ECO:0007669"/>
    <property type="project" value="UniProtKB-UniRule"/>
</dbReference>
<dbReference type="InterPro" id="IPR015422">
    <property type="entry name" value="PyrdxlP-dep_Trfase_small"/>
</dbReference>
<evidence type="ECO:0000259" key="7">
    <source>
        <dbReference type="Pfam" id="PF00155"/>
    </source>
</evidence>
<evidence type="ECO:0000256" key="3">
    <source>
        <dbReference type="ARBA" id="ARBA00022576"/>
    </source>
</evidence>
<evidence type="ECO:0000256" key="6">
    <source>
        <dbReference type="HAMAP-Rule" id="MF_01023"/>
    </source>
</evidence>
<dbReference type="NCBIfam" id="TIGR01141">
    <property type="entry name" value="hisC"/>
    <property type="match status" value="1"/>
</dbReference>
<evidence type="ECO:0000313" key="8">
    <source>
        <dbReference type="EMBL" id="SBV99356.1"/>
    </source>
</evidence>
<evidence type="ECO:0000256" key="5">
    <source>
        <dbReference type="ARBA" id="ARBA00022898"/>
    </source>
</evidence>
<comment type="catalytic activity">
    <reaction evidence="6">
        <text>L-histidinol phosphate + 2-oxoglutarate = 3-(imidazol-4-yl)-2-oxopropyl phosphate + L-glutamate</text>
        <dbReference type="Rhea" id="RHEA:23744"/>
        <dbReference type="ChEBI" id="CHEBI:16810"/>
        <dbReference type="ChEBI" id="CHEBI:29985"/>
        <dbReference type="ChEBI" id="CHEBI:57766"/>
        <dbReference type="ChEBI" id="CHEBI:57980"/>
        <dbReference type="EC" id="2.6.1.9"/>
    </reaction>
</comment>
<reference evidence="8" key="1">
    <citation type="submission" date="2016-04" db="EMBL/GenBank/DDBJ databases">
        <authorList>
            <person name="Evans L.H."/>
            <person name="Alamgir A."/>
            <person name="Owens N."/>
            <person name="Weber N.D."/>
            <person name="Virtaneva K."/>
            <person name="Barbian K."/>
            <person name="Babar A."/>
            <person name="Rosenke K."/>
        </authorList>
    </citation>
    <scope>NUCLEOTIDE SEQUENCE</scope>
    <source>
        <strain evidence="8">86</strain>
    </source>
</reference>
<gene>
    <name evidence="6 8" type="primary">hisC</name>
    <name evidence="8" type="ORF">KL86DPRO_11572</name>
</gene>
<comment type="subunit">
    <text evidence="2 6">Homodimer.</text>
</comment>
<protein>
    <recommendedName>
        <fullName evidence="6">Histidinol-phosphate aminotransferase</fullName>
        <ecNumber evidence="6">2.6.1.9</ecNumber>
    </recommendedName>
    <alternativeName>
        <fullName evidence="6">Imidazole acetol-phosphate transaminase</fullName>
    </alternativeName>
</protein>
<dbReference type="PANTHER" id="PTHR43643">
    <property type="entry name" value="HISTIDINOL-PHOSPHATE AMINOTRANSFERASE 2"/>
    <property type="match status" value="1"/>
</dbReference>